<evidence type="ECO:0000313" key="2">
    <source>
        <dbReference type="EMBL" id="CAL4775434.1"/>
    </source>
</evidence>
<gene>
    <name evidence="1" type="ORF">C1SCF055_LOCUS15342</name>
</gene>
<evidence type="ECO:0000313" key="1">
    <source>
        <dbReference type="EMBL" id="CAI3988122.1"/>
    </source>
</evidence>
<reference evidence="1" key="1">
    <citation type="submission" date="2022-10" db="EMBL/GenBank/DDBJ databases">
        <authorList>
            <person name="Chen Y."/>
            <person name="Dougan E. K."/>
            <person name="Chan C."/>
            <person name="Rhodes N."/>
            <person name="Thang M."/>
        </authorList>
    </citation>
    <scope>NUCLEOTIDE SEQUENCE</scope>
</reference>
<name>A0A9P1CBJ2_9DINO</name>
<protein>
    <submittedName>
        <fullName evidence="2">NADH:ubiquinone oxidoreductase intermediate-associated protein 30 domain-containing protein</fullName>
    </submittedName>
</protein>
<evidence type="ECO:0000313" key="3">
    <source>
        <dbReference type="Proteomes" id="UP001152797"/>
    </source>
</evidence>
<keyword evidence="3" id="KW-1185">Reference proteome</keyword>
<dbReference type="Proteomes" id="UP001152797">
    <property type="component" value="Unassembled WGS sequence"/>
</dbReference>
<organism evidence="1">
    <name type="scientific">Cladocopium goreaui</name>
    <dbReference type="NCBI Taxonomy" id="2562237"/>
    <lineage>
        <taxon>Eukaryota</taxon>
        <taxon>Sar</taxon>
        <taxon>Alveolata</taxon>
        <taxon>Dinophyceae</taxon>
        <taxon>Suessiales</taxon>
        <taxon>Symbiodiniaceae</taxon>
        <taxon>Cladocopium</taxon>
    </lineage>
</organism>
<comment type="caution">
    <text evidence="1">The sequence shown here is derived from an EMBL/GenBank/DDBJ whole genome shotgun (WGS) entry which is preliminary data.</text>
</comment>
<dbReference type="EMBL" id="CAMXCT020001233">
    <property type="protein sequence ID" value="CAL1141497.1"/>
    <property type="molecule type" value="Genomic_DNA"/>
</dbReference>
<sequence>MTRDLWQAGVPDFTESIVKASTYLPASSVATGCKYDKLRLLVFKPDNYENFKAMDFPDLSEMDLDHWNGDLKLGSGVGQS</sequence>
<dbReference type="PROSITE" id="PS51257">
    <property type="entry name" value="PROKAR_LIPOPROTEIN"/>
    <property type="match status" value="1"/>
</dbReference>
<accession>A0A9P1CBJ2</accession>
<dbReference type="EMBL" id="CAMXCT030001233">
    <property type="protein sequence ID" value="CAL4775434.1"/>
    <property type="molecule type" value="Genomic_DNA"/>
</dbReference>
<reference evidence="2 3" key="2">
    <citation type="submission" date="2024-05" db="EMBL/GenBank/DDBJ databases">
        <authorList>
            <person name="Chen Y."/>
            <person name="Shah S."/>
            <person name="Dougan E. K."/>
            <person name="Thang M."/>
            <person name="Chan C."/>
        </authorList>
    </citation>
    <scope>NUCLEOTIDE SEQUENCE [LARGE SCALE GENOMIC DNA]</scope>
</reference>
<proteinExistence type="predicted"/>
<dbReference type="AlphaFoldDB" id="A0A9P1CBJ2"/>
<dbReference type="EMBL" id="CAMXCT010001233">
    <property type="protein sequence ID" value="CAI3988122.1"/>
    <property type="molecule type" value="Genomic_DNA"/>
</dbReference>